<evidence type="ECO:0000256" key="8">
    <source>
        <dbReference type="ARBA" id="ARBA00023065"/>
    </source>
</evidence>
<evidence type="ECO:0000313" key="15">
    <source>
        <dbReference type="EMBL" id="ARK36814.1"/>
    </source>
</evidence>
<keyword evidence="6 12" id="KW-0375">Hydrogen ion transport</keyword>
<proteinExistence type="inferred from homology"/>
<dbReference type="EMBL" id="KU754054">
    <property type="protein sequence ID" value="AND82389.1"/>
    <property type="molecule type" value="Genomic_DNA"/>
</dbReference>
<feature type="transmembrane region" description="Helical" evidence="13">
    <location>
        <begin position="12"/>
        <end position="31"/>
    </location>
</feature>
<evidence type="ECO:0000256" key="11">
    <source>
        <dbReference type="ARBA" id="ARBA00023310"/>
    </source>
</evidence>
<evidence type="ECO:0000256" key="6">
    <source>
        <dbReference type="ARBA" id="ARBA00022781"/>
    </source>
</evidence>
<reference evidence="14" key="1">
    <citation type="submission" date="2016-02" db="EMBL/GenBank/DDBJ databases">
        <title>The complete mitochondrial genome of Cynoglossus joyneri.</title>
        <authorList>
            <person name="Zhang B."/>
            <person name="Zheng D."/>
            <person name="Liu K."/>
            <person name="Jia L."/>
        </authorList>
    </citation>
    <scope>NUCLEOTIDE SEQUENCE</scope>
</reference>
<comment type="subcellular location">
    <subcellularLocation>
        <location evidence="1 12">Mitochondrion membrane</location>
        <topology evidence="1 12">Single-pass membrane protein</topology>
    </subcellularLocation>
</comment>
<evidence type="ECO:0000256" key="7">
    <source>
        <dbReference type="ARBA" id="ARBA00022989"/>
    </source>
</evidence>
<evidence type="ECO:0000256" key="5">
    <source>
        <dbReference type="ARBA" id="ARBA00022692"/>
    </source>
</evidence>
<keyword evidence="5 12" id="KW-0812">Transmembrane</keyword>
<name>A0A172QDL1_9PLEU</name>
<keyword evidence="7 13" id="KW-1133">Transmembrane helix</keyword>
<evidence type="ECO:0000256" key="3">
    <source>
        <dbReference type="ARBA" id="ARBA00022448"/>
    </source>
</evidence>
<evidence type="ECO:0000313" key="14">
    <source>
        <dbReference type="EMBL" id="AND82389.1"/>
    </source>
</evidence>
<evidence type="ECO:0000256" key="9">
    <source>
        <dbReference type="ARBA" id="ARBA00023128"/>
    </source>
</evidence>
<dbReference type="InterPro" id="IPR001421">
    <property type="entry name" value="ATP8_metazoa"/>
</dbReference>
<evidence type="ECO:0000256" key="4">
    <source>
        <dbReference type="ARBA" id="ARBA00022547"/>
    </source>
</evidence>
<evidence type="ECO:0000256" key="10">
    <source>
        <dbReference type="ARBA" id="ARBA00023136"/>
    </source>
</evidence>
<keyword evidence="9 12" id="KW-0496">Mitochondrion</keyword>
<keyword evidence="10 13" id="KW-0472">Membrane</keyword>
<comment type="similarity">
    <text evidence="2 12">Belongs to the ATPase protein 8 family.</text>
</comment>
<protein>
    <recommendedName>
        <fullName evidence="12">ATP synthase complex subunit 8</fullName>
    </recommendedName>
</protein>
<dbReference type="GO" id="GO:0045259">
    <property type="term" value="C:proton-transporting ATP synthase complex"/>
    <property type="evidence" value="ECO:0007669"/>
    <property type="project" value="UniProtKB-KW"/>
</dbReference>
<dbReference type="AlphaFoldDB" id="A0A172QDL1"/>
<dbReference type="GO" id="GO:0031966">
    <property type="term" value="C:mitochondrial membrane"/>
    <property type="evidence" value="ECO:0007669"/>
    <property type="project" value="UniProtKB-SubCell"/>
</dbReference>
<geneLocation type="mitochondrion" evidence="14"/>
<evidence type="ECO:0000256" key="12">
    <source>
        <dbReference type="RuleBase" id="RU003661"/>
    </source>
</evidence>
<keyword evidence="8 12" id="KW-0406">Ion transport</keyword>
<dbReference type="RefSeq" id="YP_009255537.1">
    <property type="nucleotide sequence ID" value="NC_030256.1"/>
</dbReference>
<accession>A0A172QDL1</accession>
<dbReference type="Pfam" id="PF00895">
    <property type="entry name" value="ATP-synt_8"/>
    <property type="match status" value="1"/>
</dbReference>
<gene>
    <name evidence="14" type="primary">ATP8</name>
</gene>
<evidence type="ECO:0000256" key="2">
    <source>
        <dbReference type="ARBA" id="ARBA00008892"/>
    </source>
</evidence>
<dbReference type="GO" id="GO:0015986">
    <property type="term" value="P:proton motive force-driven ATP synthesis"/>
    <property type="evidence" value="ECO:0007669"/>
    <property type="project" value="InterPro"/>
</dbReference>
<reference evidence="15" key="2">
    <citation type="submission" date="2016-10" db="EMBL/GenBank/DDBJ databases">
        <title>The complete mitochondrial genome of Cynoglossus joyneri (Pleuronectiformes: Cynoglossidae) and phylogenetic studies of Cynoglossus.</title>
        <authorList>
            <person name="Gao B."/>
            <person name="Li S."/>
        </authorList>
    </citation>
    <scope>NUCLEOTIDE SEQUENCE</scope>
</reference>
<keyword evidence="4 12" id="KW-0138">CF(0)</keyword>
<organism evidence="14">
    <name type="scientific">Cynoglossus joyneri</name>
    <name type="common">red tonguesole</name>
    <dbReference type="NCBI Taxonomy" id="366923"/>
    <lineage>
        <taxon>Eukaryota</taxon>
        <taxon>Metazoa</taxon>
        <taxon>Chordata</taxon>
        <taxon>Craniata</taxon>
        <taxon>Vertebrata</taxon>
        <taxon>Euteleostomi</taxon>
        <taxon>Actinopterygii</taxon>
        <taxon>Neopterygii</taxon>
        <taxon>Teleostei</taxon>
        <taxon>Neoteleostei</taxon>
        <taxon>Acanthomorphata</taxon>
        <taxon>Carangaria</taxon>
        <taxon>Pleuronectiformes</taxon>
        <taxon>Pleuronectoidei</taxon>
        <taxon>Cynoglossidae</taxon>
        <taxon>Cynoglossinae</taxon>
        <taxon>Cynoglossus</taxon>
    </lineage>
</organism>
<keyword evidence="11" id="KW-0066">ATP synthesis</keyword>
<keyword evidence="3 12" id="KW-0813">Transport</keyword>
<sequence>MPQLNPAPWFLIWVSSWLIFLFTIPAVVMMFKRTNPLIKSQTLNPSDPWHWPWP</sequence>
<dbReference type="GO" id="GO:0015078">
    <property type="term" value="F:proton transmembrane transporter activity"/>
    <property type="evidence" value="ECO:0007669"/>
    <property type="project" value="InterPro"/>
</dbReference>
<evidence type="ECO:0000256" key="1">
    <source>
        <dbReference type="ARBA" id="ARBA00004304"/>
    </source>
</evidence>
<dbReference type="EMBL" id="KY008569">
    <property type="protein sequence ID" value="ARK36814.1"/>
    <property type="molecule type" value="Genomic_DNA"/>
</dbReference>
<evidence type="ECO:0000256" key="13">
    <source>
        <dbReference type="SAM" id="Phobius"/>
    </source>
</evidence>